<feature type="transmembrane region" description="Helical" evidence="2">
    <location>
        <begin position="181"/>
        <end position="205"/>
    </location>
</feature>
<dbReference type="EMBL" id="BAAAVT010000006">
    <property type="protein sequence ID" value="GAA3059465.1"/>
    <property type="molecule type" value="Genomic_DNA"/>
</dbReference>
<reference evidence="4" key="1">
    <citation type="journal article" date="2019" name="Int. J. Syst. Evol. Microbiol.">
        <title>The Global Catalogue of Microorganisms (GCM) 10K type strain sequencing project: providing services to taxonomists for standard genome sequencing and annotation.</title>
        <authorList>
            <consortium name="The Broad Institute Genomics Platform"/>
            <consortium name="The Broad Institute Genome Sequencing Center for Infectious Disease"/>
            <person name="Wu L."/>
            <person name="Ma J."/>
        </authorList>
    </citation>
    <scope>NUCLEOTIDE SEQUENCE [LARGE SCALE GENOMIC DNA]</scope>
    <source>
        <strain evidence="4">JCM 14309</strain>
    </source>
</reference>
<feature type="transmembrane region" description="Helical" evidence="2">
    <location>
        <begin position="31"/>
        <end position="50"/>
    </location>
</feature>
<feature type="transmembrane region" description="Helical" evidence="2">
    <location>
        <begin position="363"/>
        <end position="382"/>
    </location>
</feature>
<evidence type="ECO:0000313" key="4">
    <source>
        <dbReference type="Proteomes" id="UP001500236"/>
    </source>
</evidence>
<dbReference type="InterPro" id="IPR021450">
    <property type="entry name" value="DUF3100"/>
</dbReference>
<feature type="transmembrane region" description="Helical" evidence="2">
    <location>
        <begin position="394"/>
        <end position="413"/>
    </location>
</feature>
<evidence type="ECO:0000313" key="3">
    <source>
        <dbReference type="EMBL" id="GAA3059465.1"/>
    </source>
</evidence>
<feature type="region of interest" description="Disordered" evidence="1">
    <location>
        <begin position="1"/>
        <end position="22"/>
    </location>
</feature>
<feature type="transmembrane region" description="Helical" evidence="2">
    <location>
        <begin position="56"/>
        <end position="78"/>
    </location>
</feature>
<proteinExistence type="predicted"/>
<evidence type="ECO:0000256" key="2">
    <source>
        <dbReference type="SAM" id="Phobius"/>
    </source>
</evidence>
<organism evidence="3 4">
    <name type="scientific">Nesterenkonia aethiopica</name>
    <dbReference type="NCBI Taxonomy" id="269144"/>
    <lineage>
        <taxon>Bacteria</taxon>
        <taxon>Bacillati</taxon>
        <taxon>Actinomycetota</taxon>
        <taxon>Actinomycetes</taxon>
        <taxon>Micrococcales</taxon>
        <taxon>Micrococcaceae</taxon>
        <taxon>Nesterenkonia</taxon>
    </lineage>
</organism>
<sequence length="451" mass="47142">MRSRAPRSVTPPEKHAEKAPEKTSVRSRARLWIPLLLVGALLTVLAELIGAQEVGVGIGTLTLLPLIWGLLLGATVSLQKVRPFPEGAQRIASVAMQIGVLLLTTRLAFMVGENLDVLVQVGPALVLQEIGNLATILIAMPLAVLLGMRRASVGATFSIGREGSFAMVGERYGTESREIRGVLAIYIFGTVFGALWIGLLASMLAGTGWFNPLALAMGSGVGSGSMMAAASNAVVAQFPGMEGEILALAAMSNLLSSALGLYIGVYVALPLADRLYRLLTRRRRADEGEQAEEFLSGVEVSAQKVEAPVQRVHPAALLALSTVLTIAALWAHDGAVTLSALPGIGLIVVFVVLGLLARRFLRISAIVTAMTLAMAASTPWSPVADTVLALVEPVAFLPMTTSVLVLAGLGLGRDARILRSVGWKIVPVGLAVFTATFLASVLIAQGVLGVG</sequence>
<dbReference type="RefSeq" id="WP_344682095.1">
    <property type="nucleotide sequence ID" value="NZ_BAAAVT010000006.1"/>
</dbReference>
<feature type="transmembrane region" description="Helical" evidence="2">
    <location>
        <begin position="337"/>
        <end position="356"/>
    </location>
</feature>
<feature type="transmembrane region" description="Helical" evidence="2">
    <location>
        <begin position="90"/>
        <end position="110"/>
    </location>
</feature>
<keyword evidence="4" id="KW-1185">Reference proteome</keyword>
<feature type="transmembrane region" description="Helical" evidence="2">
    <location>
        <begin position="425"/>
        <end position="448"/>
    </location>
</feature>
<feature type="transmembrane region" description="Helical" evidence="2">
    <location>
        <begin position="130"/>
        <end position="148"/>
    </location>
</feature>
<accession>A0ABP6LWL0</accession>
<dbReference type="Pfam" id="PF11299">
    <property type="entry name" value="DUF3100"/>
    <property type="match status" value="1"/>
</dbReference>
<feature type="transmembrane region" description="Helical" evidence="2">
    <location>
        <begin position="245"/>
        <end position="272"/>
    </location>
</feature>
<protein>
    <submittedName>
        <fullName evidence="3">DUF3100 domain-containing protein</fullName>
    </submittedName>
</protein>
<comment type="caution">
    <text evidence="3">The sequence shown here is derived from an EMBL/GenBank/DDBJ whole genome shotgun (WGS) entry which is preliminary data.</text>
</comment>
<evidence type="ECO:0000256" key="1">
    <source>
        <dbReference type="SAM" id="MobiDB-lite"/>
    </source>
</evidence>
<name>A0ABP6LWL0_9MICC</name>
<keyword evidence="2" id="KW-1133">Transmembrane helix</keyword>
<gene>
    <name evidence="3" type="ORF">GCM10010529_11430</name>
</gene>
<feature type="compositionally biased region" description="Basic and acidic residues" evidence="1">
    <location>
        <begin position="12"/>
        <end position="22"/>
    </location>
</feature>
<dbReference type="Proteomes" id="UP001500236">
    <property type="component" value="Unassembled WGS sequence"/>
</dbReference>
<keyword evidence="2" id="KW-0812">Transmembrane</keyword>
<keyword evidence="2" id="KW-0472">Membrane</keyword>